<feature type="non-terminal residue" evidence="7">
    <location>
        <position position="1"/>
    </location>
</feature>
<keyword evidence="1" id="KW-0479">Metal-binding</keyword>
<organism evidence="7">
    <name type="scientific">Anthurium amnicola</name>
    <dbReference type="NCBI Taxonomy" id="1678845"/>
    <lineage>
        <taxon>Eukaryota</taxon>
        <taxon>Viridiplantae</taxon>
        <taxon>Streptophyta</taxon>
        <taxon>Embryophyta</taxon>
        <taxon>Tracheophyta</taxon>
        <taxon>Spermatophyta</taxon>
        <taxon>Magnoliopsida</taxon>
        <taxon>Liliopsida</taxon>
        <taxon>Araceae</taxon>
        <taxon>Pothoideae</taxon>
        <taxon>Potheae</taxon>
        <taxon>Anthurium</taxon>
    </lineage>
</organism>
<accession>A0A1D1YPR3</accession>
<dbReference type="InterPro" id="IPR001841">
    <property type="entry name" value="Znf_RING"/>
</dbReference>
<keyword evidence="3" id="KW-0862">Zinc</keyword>
<keyword evidence="5" id="KW-1133">Transmembrane helix</keyword>
<dbReference type="SUPFAM" id="SSF57850">
    <property type="entry name" value="RING/U-box"/>
    <property type="match status" value="1"/>
</dbReference>
<keyword evidence="2 4" id="KW-0863">Zinc-finger</keyword>
<evidence type="ECO:0000256" key="5">
    <source>
        <dbReference type="SAM" id="Phobius"/>
    </source>
</evidence>
<dbReference type="PANTHER" id="PTHR45969:SF55">
    <property type="entry name" value="OS07G0686300 PROTEIN"/>
    <property type="match status" value="1"/>
</dbReference>
<keyword evidence="5" id="KW-0812">Transmembrane</keyword>
<dbReference type="Gene3D" id="3.30.40.10">
    <property type="entry name" value="Zinc/RING finger domain, C3HC4 (zinc finger)"/>
    <property type="match status" value="1"/>
</dbReference>
<protein>
    <submittedName>
        <fullName evidence="7">Putative E3 ubiquitin-protein ligase RHA2B</fullName>
    </submittedName>
</protein>
<dbReference type="GO" id="GO:0061630">
    <property type="term" value="F:ubiquitin protein ligase activity"/>
    <property type="evidence" value="ECO:0007669"/>
    <property type="project" value="TreeGrafter"/>
</dbReference>
<dbReference type="SMART" id="SM00184">
    <property type="entry name" value="RING"/>
    <property type="match status" value="1"/>
</dbReference>
<sequence length="151" mass="16584">LLLAVFEGMEIVSVSLFLLGFAVLPPSLGMMILLFRSFSSSITSIYRLPARSHRMWLPGSPFLDGDHGCAAAGGGTPDGVVLLCMEELTVVSYRPASEGEKVECAFCLSGVEGGQEVRELRCAHLFHRDCLDKWLCHRQRTCPLCRKSLLP</sequence>
<dbReference type="CDD" id="cd16454">
    <property type="entry name" value="RING-H2_PA-TM-RING"/>
    <property type="match status" value="1"/>
</dbReference>
<evidence type="ECO:0000313" key="7">
    <source>
        <dbReference type="EMBL" id="JAT56630.1"/>
    </source>
</evidence>
<feature type="transmembrane region" description="Helical" evidence="5">
    <location>
        <begin position="12"/>
        <end position="35"/>
    </location>
</feature>
<proteinExistence type="predicted"/>
<evidence type="ECO:0000256" key="3">
    <source>
        <dbReference type="ARBA" id="ARBA00022833"/>
    </source>
</evidence>
<dbReference type="EMBL" id="GDJX01011306">
    <property type="protein sequence ID" value="JAT56630.1"/>
    <property type="molecule type" value="Transcribed_RNA"/>
</dbReference>
<name>A0A1D1YPR3_9ARAE</name>
<keyword evidence="5" id="KW-0472">Membrane</keyword>
<gene>
    <name evidence="7" type="primary">RHA2B_3</name>
    <name evidence="7" type="ORF">g.167804</name>
</gene>
<feature type="domain" description="RING-type" evidence="6">
    <location>
        <begin position="104"/>
        <end position="146"/>
    </location>
</feature>
<evidence type="ECO:0000256" key="2">
    <source>
        <dbReference type="ARBA" id="ARBA00022771"/>
    </source>
</evidence>
<evidence type="ECO:0000259" key="6">
    <source>
        <dbReference type="PROSITE" id="PS50089"/>
    </source>
</evidence>
<evidence type="ECO:0000256" key="1">
    <source>
        <dbReference type="ARBA" id="ARBA00022723"/>
    </source>
</evidence>
<dbReference type="PROSITE" id="PS50089">
    <property type="entry name" value="ZF_RING_2"/>
    <property type="match status" value="1"/>
</dbReference>
<evidence type="ECO:0000256" key="4">
    <source>
        <dbReference type="PROSITE-ProRule" id="PRU00175"/>
    </source>
</evidence>
<reference evidence="7" key="1">
    <citation type="submission" date="2015-07" db="EMBL/GenBank/DDBJ databases">
        <title>Transcriptome Assembly of Anthurium amnicola.</title>
        <authorList>
            <person name="Suzuki J."/>
        </authorList>
    </citation>
    <scope>NUCLEOTIDE SEQUENCE</scope>
</reference>
<dbReference type="GO" id="GO:0008270">
    <property type="term" value="F:zinc ion binding"/>
    <property type="evidence" value="ECO:0007669"/>
    <property type="project" value="UniProtKB-KW"/>
</dbReference>
<dbReference type="AlphaFoldDB" id="A0A1D1YPR3"/>
<dbReference type="GO" id="GO:0016567">
    <property type="term" value="P:protein ubiquitination"/>
    <property type="evidence" value="ECO:0007669"/>
    <property type="project" value="TreeGrafter"/>
</dbReference>
<dbReference type="PANTHER" id="PTHR45969">
    <property type="entry name" value="RING ZINC FINGER PROTEIN-RELATED"/>
    <property type="match status" value="1"/>
</dbReference>
<dbReference type="Pfam" id="PF13639">
    <property type="entry name" value="zf-RING_2"/>
    <property type="match status" value="1"/>
</dbReference>
<dbReference type="InterPro" id="IPR013083">
    <property type="entry name" value="Znf_RING/FYVE/PHD"/>
</dbReference>